<accession>A0A101LZU8</accession>
<evidence type="ECO:0000256" key="1">
    <source>
        <dbReference type="SAM" id="Phobius"/>
    </source>
</evidence>
<keyword evidence="1" id="KW-1133">Transmembrane helix</keyword>
<name>A0A101LZU8_PICGL</name>
<proteinExistence type="predicted"/>
<dbReference type="EMBL" id="LKAM01000005">
    <property type="protein sequence ID" value="KUM48419.1"/>
    <property type="molecule type" value="Genomic_DNA"/>
</dbReference>
<protein>
    <submittedName>
        <fullName evidence="2">Uncharacterized protein</fullName>
    </submittedName>
</protein>
<geneLocation type="mitochondrion" evidence="2"/>
<dbReference type="AlphaFoldDB" id="A0A101LZU8"/>
<sequence length="127" mass="14201">MLGINTWISYWPPLSTSFSSRTSVLIPPSQTFHYGIRPLDQGLPRTTMPHVINYYSLIGDQLKQPIVFYHQLTQPIGDHFTHFVIRVLCGALPVICVLGGILSSILPSFLTKQGSRLTGMRADCLML</sequence>
<organism evidence="2">
    <name type="scientific">Picea glauca</name>
    <name type="common">White spruce</name>
    <name type="synonym">Pinus glauca</name>
    <dbReference type="NCBI Taxonomy" id="3330"/>
    <lineage>
        <taxon>Eukaryota</taxon>
        <taxon>Viridiplantae</taxon>
        <taxon>Streptophyta</taxon>
        <taxon>Embryophyta</taxon>
        <taxon>Tracheophyta</taxon>
        <taxon>Spermatophyta</taxon>
        <taxon>Pinopsida</taxon>
        <taxon>Pinidae</taxon>
        <taxon>Conifers I</taxon>
        <taxon>Pinales</taxon>
        <taxon>Pinaceae</taxon>
        <taxon>Picea</taxon>
    </lineage>
</organism>
<keyword evidence="2" id="KW-0496">Mitochondrion</keyword>
<feature type="transmembrane region" description="Helical" evidence="1">
    <location>
        <begin position="83"/>
        <end position="110"/>
    </location>
</feature>
<keyword evidence="1" id="KW-0472">Membrane</keyword>
<keyword evidence="1" id="KW-0812">Transmembrane</keyword>
<evidence type="ECO:0000313" key="2">
    <source>
        <dbReference type="EMBL" id="KUM48419.1"/>
    </source>
</evidence>
<comment type="caution">
    <text evidence="2">The sequence shown here is derived from an EMBL/GenBank/DDBJ whole genome shotgun (WGS) entry which is preliminary data.</text>
</comment>
<gene>
    <name evidence="2" type="ORF">ABT39_MTgene4434</name>
</gene>
<reference evidence="2" key="1">
    <citation type="journal article" date="2015" name="Genome Biol. Evol.">
        <title>Organellar Genomes of White Spruce (Picea glauca): Assembly and Annotation.</title>
        <authorList>
            <person name="Jackman S.D."/>
            <person name="Warren R.L."/>
            <person name="Gibb E.A."/>
            <person name="Vandervalk B.P."/>
            <person name="Mohamadi H."/>
            <person name="Chu J."/>
            <person name="Raymond A."/>
            <person name="Pleasance S."/>
            <person name="Coope R."/>
            <person name="Wildung M.R."/>
            <person name="Ritland C.E."/>
            <person name="Bousquet J."/>
            <person name="Jones S.J."/>
            <person name="Bohlmann J."/>
            <person name="Birol I."/>
        </authorList>
    </citation>
    <scope>NUCLEOTIDE SEQUENCE [LARGE SCALE GENOMIC DNA]</scope>
    <source>
        <tissue evidence="2">Flushing bud</tissue>
    </source>
</reference>